<accession>A0A1V3XPZ3</accession>
<sequence>MHPNTGRAFGSPVDPGTGWPGDPATPQTPVAADAAQVVQLAGAARSIRELDALVSVCRACPRLVGWREHVAAGKRRAFADQPYWGRPVPGWGSERPRLLIVGLAPAAHGPTGPGACSPATGPEISCMRRCTAPAW</sequence>
<feature type="region of interest" description="Disordered" evidence="1">
    <location>
        <begin position="1"/>
        <end position="26"/>
    </location>
</feature>
<dbReference type="AlphaFoldDB" id="A0A1V3XPZ3"/>
<proteinExistence type="predicted"/>
<dbReference type="Gene3D" id="3.40.470.10">
    <property type="entry name" value="Uracil-DNA glycosylase-like domain"/>
    <property type="match status" value="1"/>
</dbReference>
<gene>
    <name evidence="2" type="ORF">BZL29_2225</name>
</gene>
<dbReference type="SUPFAM" id="SSF52141">
    <property type="entry name" value="Uracil-DNA glycosylase-like"/>
    <property type="match status" value="1"/>
</dbReference>
<evidence type="ECO:0000313" key="2">
    <source>
        <dbReference type="EMBL" id="OOK80571.1"/>
    </source>
</evidence>
<reference evidence="2 3" key="1">
    <citation type="submission" date="2017-02" db="EMBL/GenBank/DDBJ databases">
        <title>Complete genome sequences of Mycobacterium kansasii strains isolated from rhesus macaques.</title>
        <authorList>
            <person name="Panda A."/>
            <person name="Nagaraj S."/>
            <person name="Zhao X."/>
            <person name="Tettelin H."/>
            <person name="Detolla L.J."/>
        </authorList>
    </citation>
    <scope>NUCLEOTIDE SEQUENCE [LARGE SCALE GENOMIC DNA]</scope>
    <source>
        <strain evidence="2 3">11-3469</strain>
    </source>
</reference>
<dbReference type="InterPro" id="IPR036895">
    <property type="entry name" value="Uracil-DNA_glycosylase-like_sf"/>
</dbReference>
<dbReference type="EMBL" id="MVBN01000002">
    <property type="protein sequence ID" value="OOK80571.1"/>
    <property type="molecule type" value="Genomic_DNA"/>
</dbReference>
<organism evidence="2 3">
    <name type="scientific">Mycobacterium kansasii</name>
    <dbReference type="NCBI Taxonomy" id="1768"/>
    <lineage>
        <taxon>Bacteria</taxon>
        <taxon>Bacillati</taxon>
        <taxon>Actinomycetota</taxon>
        <taxon>Actinomycetes</taxon>
        <taxon>Mycobacteriales</taxon>
        <taxon>Mycobacteriaceae</taxon>
        <taxon>Mycobacterium</taxon>
    </lineage>
</organism>
<dbReference type="Proteomes" id="UP000188532">
    <property type="component" value="Unassembled WGS sequence"/>
</dbReference>
<protein>
    <submittedName>
        <fullName evidence="2">Putative uracil-DNA glycosylase</fullName>
    </submittedName>
</protein>
<evidence type="ECO:0000256" key="1">
    <source>
        <dbReference type="SAM" id="MobiDB-lite"/>
    </source>
</evidence>
<name>A0A1V3XPZ3_MYCKA</name>
<comment type="caution">
    <text evidence="2">The sequence shown here is derived from an EMBL/GenBank/DDBJ whole genome shotgun (WGS) entry which is preliminary data.</text>
</comment>
<evidence type="ECO:0000313" key="3">
    <source>
        <dbReference type="Proteomes" id="UP000188532"/>
    </source>
</evidence>